<dbReference type="Proteomes" id="UP001049176">
    <property type="component" value="Chromosome 8"/>
</dbReference>
<accession>A0A9P7RR70</accession>
<evidence type="ECO:0000313" key="3">
    <source>
        <dbReference type="EMBL" id="KAG7087908.1"/>
    </source>
</evidence>
<feature type="domain" description="DUF6699" evidence="2">
    <location>
        <begin position="169"/>
        <end position="297"/>
    </location>
</feature>
<dbReference type="AlphaFoldDB" id="A0A9P7RR70"/>
<feature type="compositionally biased region" description="Polar residues" evidence="1">
    <location>
        <begin position="101"/>
        <end position="119"/>
    </location>
</feature>
<protein>
    <recommendedName>
        <fullName evidence="2">DUF6699 domain-containing protein</fullName>
    </recommendedName>
</protein>
<proteinExistence type="predicted"/>
<keyword evidence="4" id="KW-1185">Reference proteome</keyword>
<dbReference type="GeneID" id="66081032"/>
<dbReference type="Pfam" id="PF20415">
    <property type="entry name" value="DUF6699"/>
    <property type="match status" value="1"/>
</dbReference>
<feature type="region of interest" description="Disordered" evidence="1">
    <location>
        <begin position="1"/>
        <end position="39"/>
    </location>
</feature>
<feature type="compositionally biased region" description="Basic and acidic residues" evidence="1">
    <location>
        <begin position="1"/>
        <end position="10"/>
    </location>
</feature>
<feature type="compositionally biased region" description="Low complexity" evidence="1">
    <location>
        <begin position="88"/>
        <end position="97"/>
    </location>
</feature>
<dbReference type="OrthoDB" id="3067288at2759"/>
<dbReference type="EMBL" id="CM032188">
    <property type="protein sequence ID" value="KAG7087908.1"/>
    <property type="molecule type" value="Genomic_DNA"/>
</dbReference>
<gene>
    <name evidence="3" type="ORF">E1B28_011957</name>
</gene>
<organism evidence="3 4">
    <name type="scientific">Marasmius oreades</name>
    <name type="common">fairy-ring Marasmius</name>
    <dbReference type="NCBI Taxonomy" id="181124"/>
    <lineage>
        <taxon>Eukaryota</taxon>
        <taxon>Fungi</taxon>
        <taxon>Dikarya</taxon>
        <taxon>Basidiomycota</taxon>
        <taxon>Agaricomycotina</taxon>
        <taxon>Agaricomycetes</taxon>
        <taxon>Agaricomycetidae</taxon>
        <taxon>Agaricales</taxon>
        <taxon>Marasmiineae</taxon>
        <taxon>Marasmiaceae</taxon>
        <taxon>Marasmius</taxon>
    </lineage>
</organism>
<name>A0A9P7RR70_9AGAR</name>
<evidence type="ECO:0000259" key="2">
    <source>
        <dbReference type="Pfam" id="PF20415"/>
    </source>
</evidence>
<dbReference type="InterPro" id="IPR046522">
    <property type="entry name" value="DUF6699"/>
</dbReference>
<evidence type="ECO:0000256" key="1">
    <source>
        <dbReference type="SAM" id="MobiDB-lite"/>
    </source>
</evidence>
<evidence type="ECO:0000313" key="4">
    <source>
        <dbReference type="Proteomes" id="UP001049176"/>
    </source>
</evidence>
<sequence>MPCDDSRRPEASYVYPSVYPSGDVSSQSQSRTSSAHDFETYSPSEHISVYSRYSGHSNRTSTTVNVATSYDASVTSAYELHDAYSSTSTYHRPSSSRIGTVCSSSGAPSILSTPSHTSPGVFSSDRAVTASLPMRFRPVSNVSETRMNEEVLPETFVVSPFLRPNPPVIFDVTRPLRSIRTDSNARGIGTMSDPATSPPIRSGYLVLKFSFPGLRVEDNLLQTCVVSQHHSGHDRILSVWDVYAAISAFLGENIPKETLIRLLQASNGKESRRAERRGRPDVRWIDVLKDGTLFFALRIVGLRRGTYVIAEVDLRQP</sequence>
<feature type="region of interest" description="Disordered" evidence="1">
    <location>
        <begin position="88"/>
        <end position="119"/>
    </location>
</feature>
<dbReference type="KEGG" id="more:E1B28_011957"/>
<dbReference type="RefSeq" id="XP_043004379.1">
    <property type="nucleotide sequence ID" value="XM_043157014.1"/>
</dbReference>
<comment type="caution">
    <text evidence="3">The sequence shown here is derived from an EMBL/GenBank/DDBJ whole genome shotgun (WGS) entry which is preliminary data.</text>
</comment>
<reference evidence="3" key="1">
    <citation type="journal article" date="2021" name="Genome Biol. Evol.">
        <title>The assembled and annotated genome of the fairy-ring fungus Marasmius oreades.</title>
        <authorList>
            <person name="Hiltunen M."/>
            <person name="Ament-Velasquez S.L."/>
            <person name="Johannesson H."/>
        </authorList>
    </citation>
    <scope>NUCLEOTIDE SEQUENCE</scope>
    <source>
        <strain evidence="3">03SP1</strain>
    </source>
</reference>